<dbReference type="AlphaFoldDB" id="A0A8S2R1H1"/>
<sequence>AYNHQQIHLKMQELGHYGMMFVDIQECLQFVEQSAETKITLMVSGEFAEILVLLIHDLEKITFIYVCYPLKNRNEQKEAWVKEYRKVQCFLLPTNADRKENINSLAQLYQIEDANESVINMFNPLLGEQTHKNLSTENGNFMWLQLVVDVLIRMKEQVSYDEAIVKLREKYPNEQIDKCMIRQFLSDHDFLAVSMKEFLEICKQECTGNKIQLEKINQFQQTYEPSKAIWNKNSKISLIKMMNLYEFIWKWKLDRKEFDRMIKGQGQYISMNSFFSTSRDKNLALEFAISCDTSDNKQRVLFDIEVDTRLKETKPFSDIHHLSLHPEENEVLFMLGTVFKIENVDYDKIQQFWILKLSLCGEGDNQLKSVYQSLKEDLPEFITVLTLADLLRRIGQHEKAEKYLKQLLSTLGEEHSSAPGCYTVLGKIPIENGSYDQA</sequence>
<evidence type="ECO:0000313" key="2">
    <source>
        <dbReference type="EMBL" id="CAF4138727.1"/>
    </source>
</evidence>
<reference evidence="2" key="1">
    <citation type="submission" date="2021-02" db="EMBL/GenBank/DDBJ databases">
        <authorList>
            <person name="Nowell W R."/>
        </authorList>
    </citation>
    <scope>NUCLEOTIDE SEQUENCE</scope>
</reference>
<dbReference type="Proteomes" id="UP000682733">
    <property type="component" value="Unassembled WGS sequence"/>
</dbReference>
<comment type="caution">
    <text evidence="2">The sequence shown here is derived from an EMBL/GenBank/DDBJ whole genome shotgun (WGS) entry which is preliminary data.</text>
</comment>
<feature type="non-terminal residue" evidence="2">
    <location>
        <position position="1"/>
    </location>
</feature>
<dbReference type="Gene3D" id="3.90.176.10">
    <property type="entry name" value="Toxin ADP-ribosyltransferase, Chain A, domain 1"/>
    <property type="match status" value="1"/>
</dbReference>
<evidence type="ECO:0008006" key="4">
    <source>
        <dbReference type="Google" id="ProtNLM"/>
    </source>
</evidence>
<organism evidence="2 3">
    <name type="scientific">Didymodactylos carnosus</name>
    <dbReference type="NCBI Taxonomy" id="1234261"/>
    <lineage>
        <taxon>Eukaryota</taxon>
        <taxon>Metazoa</taxon>
        <taxon>Spiralia</taxon>
        <taxon>Gnathifera</taxon>
        <taxon>Rotifera</taxon>
        <taxon>Eurotatoria</taxon>
        <taxon>Bdelloidea</taxon>
        <taxon>Philodinida</taxon>
        <taxon>Philodinidae</taxon>
        <taxon>Didymodactylos</taxon>
    </lineage>
</organism>
<dbReference type="SUPFAM" id="SSF56399">
    <property type="entry name" value="ADP-ribosylation"/>
    <property type="match status" value="1"/>
</dbReference>
<gene>
    <name evidence="1" type="ORF">OVA965_LOCUS29721</name>
    <name evidence="2" type="ORF">TMI583_LOCUS30505</name>
</gene>
<accession>A0A8S2R1H1</accession>
<protein>
    <recommendedName>
        <fullName evidence="4">NAD(P)(+)--arginine ADP-ribosyltransferase</fullName>
    </recommendedName>
</protein>
<dbReference type="Proteomes" id="UP000677228">
    <property type="component" value="Unassembled WGS sequence"/>
</dbReference>
<name>A0A8S2R1H1_9BILA</name>
<evidence type="ECO:0000313" key="3">
    <source>
        <dbReference type="Proteomes" id="UP000682733"/>
    </source>
</evidence>
<evidence type="ECO:0000313" key="1">
    <source>
        <dbReference type="EMBL" id="CAF1327301.1"/>
    </source>
</evidence>
<dbReference type="EMBL" id="CAJNOK010021118">
    <property type="protein sequence ID" value="CAF1327301.1"/>
    <property type="molecule type" value="Genomic_DNA"/>
</dbReference>
<proteinExistence type="predicted"/>
<dbReference type="EMBL" id="CAJOBA010042730">
    <property type="protein sequence ID" value="CAF4138727.1"/>
    <property type="molecule type" value="Genomic_DNA"/>
</dbReference>